<keyword evidence="3" id="KW-1185">Reference proteome</keyword>
<gene>
    <name evidence="2" type="ORF">KC01_LOCUS37381</name>
</gene>
<proteinExistence type="predicted"/>
<feature type="region of interest" description="Disordered" evidence="1">
    <location>
        <begin position="120"/>
        <end position="161"/>
    </location>
</feature>
<name>A0AAV2MBU9_KNICA</name>
<dbReference type="Proteomes" id="UP001497482">
    <property type="component" value="Chromosome 7"/>
</dbReference>
<dbReference type="EMBL" id="OZ035829">
    <property type="protein sequence ID" value="CAL1610847.1"/>
    <property type="molecule type" value="Genomic_DNA"/>
</dbReference>
<protein>
    <submittedName>
        <fullName evidence="2">Uncharacterized protein</fullName>
    </submittedName>
</protein>
<reference evidence="2 3" key="1">
    <citation type="submission" date="2024-04" db="EMBL/GenBank/DDBJ databases">
        <authorList>
            <person name="Waldvogel A.-M."/>
            <person name="Schoenle A."/>
        </authorList>
    </citation>
    <scope>NUCLEOTIDE SEQUENCE [LARGE SCALE GENOMIC DNA]</scope>
</reference>
<evidence type="ECO:0000313" key="2">
    <source>
        <dbReference type="EMBL" id="CAL1610847.1"/>
    </source>
</evidence>
<dbReference type="AlphaFoldDB" id="A0AAV2MBU9"/>
<organism evidence="2 3">
    <name type="scientific">Knipowitschia caucasica</name>
    <name type="common">Caucasian dwarf goby</name>
    <name type="synonym">Pomatoschistus caucasicus</name>
    <dbReference type="NCBI Taxonomy" id="637954"/>
    <lineage>
        <taxon>Eukaryota</taxon>
        <taxon>Metazoa</taxon>
        <taxon>Chordata</taxon>
        <taxon>Craniata</taxon>
        <taxon>Vertebrata</taxon>
        <taxon>Euteleostomi</taxon>
        <taxon>Actinopterygii</taxon>
        <taxon>Neopterygii</taxon>
        <taxon>Teleostei</taxon>
        <taxon>Neoteleostei</taxon>
        <taxon>Acanthomorphata</taxon>
        <taxon>Gobiaria</taxon>
        <taxon>Gobiiformes</taxon>
        <taxon>Gobioidei</taxon>
        <taxon>Gobiidae</taxon>
        <taxon>Gobiinae</taxon>
        <taxon>Knipowitschia</taxon>
    </lineage>
</organism>
<evidence type="ECO:0000256" key="1">
    <source>
        <dbReference type="SAM" id="MobiDB-lite"/>
    </source>
</evidence>
<evidence type="ECO:0000313" key="3">
    <source>
        <dbReference type="Proteomes" id="UP001497482"/>
    </source>
</evidence>
<accession>A0AAV2MBU9</accession>
<sequence length="317" mass="34682">MGGGDGGDGAGDGEMGERRAVVANDVGATCNRRAGEEIDTRAQPHYILQEIIAFVWKERGGQEGVKEGGVVERTDPLSSEKGVCEGQSVAAPKKCVWCMVAYSSRQRRGSQRKAQVMWIQGRKDEEEGSGCMEKQEKNGSTPLPRLTRGPSASRHVTRRTKARTSITKKTMFVPLPVPFVFQRTAPDLNAWRLKSPLALRSNSAPACVSPRLDSRQAGNIHANLSILAEIDSWGRVITFAFGFALADECLWSIETAICKVFQGFRMLSIPLVRVGKRGLWFLGMDARERGRGGGGGVGVHIGWLWDCVGLQSVFHLR</sequence>